<name>A0A8J9Z8Q0_BRALA</name>
<keyword evidence="2" id="KW-1185">Reference proteome</keyword>
<dbReference type="AlphaFoldDB" id="A0A8J9Z8Q0"/>
<proteinExistence type="predicted"/>
<organism evidence="1 2">
    <name type="scientific">Branchiostoma lanceolatum</name>
    <name type="common">Common lancelet</name>
    <name type="synonym">Amphioxus lanceolatum</name>
    <dbReference type="NCBI Taxonomy" id="7740"/>
    <lineage>
        <taxon>Eukaryota</taxon>
        <taxon>Metazoa</taxon>
        <taxon>Chordata</taxon>
        <taxon>Cephalochordata</taxon>
        <taxon>Leptocardii</taxon>
        <taxon>Amphioxiformes</taxon>
        <taxon>Branchiostomatidae</taxon>
        <taxon>Branchiostoma</taxon>
    </lineage>
</organism>
<dbReference type="EMBL" id="OV696702">
    <property type="protein sequence ID" value="CAH1248869.1"/>
    <property type="molecule type" value="Genomic_DNA"/>
</dbReference>
<gene>
    <name evidence="1" type="primary">Hypp8465</name>
    <name evidence="1" type="ORF">BLAG_LOCUS10159</name>
</gene>
<protein>
    <submittedName>
        <fullName evidence="1">Hypp8465 protein</fullName>
    </submittedName>
</protein>
<sequence length="72" mass="8328">MIEEWTEAMDSGEIVECVFLDLRKAFDKVWHAGLLSKLRAYGISGSMHNWFSSPRDANEWSSREWHQTGSLP</sequence>
<reference evidence="1" key="1">
    <citation type="submission" date="2022-01" db="EMBL/GenBank/DDBJ databases">
        <authorList>
            <person name="Braso-Vives M."/>
        </authorList>
    </citation>
    <scope>NUCLEOTIDE SEQUENCE</scope>
</reference>
<evidence type="ECO:0000313" key="1">
    <source>
        <dbReference type="EMBL" id="CAH1248869.1"/>
    </source>
</evidence>
<dbReference type="OrthoDB" id="10071882at2759"/>
<dbReference type="Proteomes" id="UP000838412">
    <property type="component" value="Chromosome 17"/>
</dbReference>
<evidence type="ECO:0000313" key="2">
    <source>
        <dbReference type="Proteomes" id="UP000838412"/>
    </source>
</evidence>
<accession>A0A8J9Z8Q0</accession>